<dbReference type="InterPro" id="IPR012951">
    <property type="entry name" value="BBE"/>
</dbReference>
<name>A0ABP6DCD8_9ACTN</name>
<dbReference type="InterPro" id="IPR016169">
    <property type="entry name" value="FAD-bd_PCMH_sub2"/>
</dbReference>
<protein>
    <recommendedName>
        <fullName evidence="1">Berberine/berberine-like domain-containing protein</fullName>
    </recommendedName>
</protein>
<comment type="caution">
    <text evidence="2">The sequence shown here is derived from an EMBL/GenBank/DDBJ whole genome shotgun (WGS) entry which is preliminary data.</text>
</comment>
<dbReference type="EMBL" id="BAAASJ010000042">
    <property type="protein sequence ID" value="GAA2641401.1"/>
    <property type="molecule type" value="Genomic_DNA"/>
</dbReference>
<dbReference type="Proteomes" id="UP001500151">
    <property type="component" value="Unassembled WGS sequence"/>
</dbReference>
<proteinExistence type="predicted"/>
<feature type="domain" description="Berberine/berberine-like" evidence="1">
    <location>
        <begin position="25"/>
        <end position="59"/>
    </location>
</feature>
<reference evidence="3" key="1">
    <citation type="journal article" date="2019" name="Int. J. Syst. Evol. Microbiol.">
        <title>The Global Catalogue of Microorganisms (GCM) 10K type strain sequencing project: providing services to taxonomists for standard genome sequencing and annotation.</title>
        <authorList>
            <consortium name="The Broad Institute Genomics Platform"/>
            <consortium name="The Broad Institute Genome Sequencing Center for Infectious Disease"/>
            <person name="Wu L."/>
            <person name="Ma J."/>
        </authorList>
    </citation>
    <scope>NUCLEOTIDE SEQUENCE [LARGE SCALE GENOMIC DNA]</scope>
    <source>
        <strain evidence="3">JCM 4524</strain>
    </source>
</reference>
<evidence type="ECO:0000313" key="2">
    <source>
        <dbReference type="EMBL" id="GAA2641401.1"/>
    </source>
</evidence>
<accession>A0ABP6DCD8</accession>
<gene>
    <name evidence="2" type="ORF">GCM10010307_42840</name>
</gene>
<dbReference type="Gene3D" id="3.30.465.10">
    <property type="match status" value="1"/>
</dbReference>
<evidence type="ECO:0000313" key="3">
    <source>
        <dbReference type="Proteomes" id="UP001500151"/>
    </source>
</evidence>
<organism evidence="2 3">
    <name type="scientific">Streptomyces vastus</name>
    <dbReference type="NCBI Taxonomy" id="285451"/>
    <lineage>
        <taxon>Bacteria</taxon>
        <taxon>Bacillati</taxon>
        <taxon>Actinomycetota</taxon>
        <taxon>Actinomycetes</taxon>
        <taxon>Kitasatosporales</taxon>
        <taxon>Streptomycetaceae</taxon>
        <taxon>Streptomyces</taxon>
    </lineage>
</organism>
<sequence>MRTRAVRNAPYVSCPYLLPELMDEGQERVRASYRDDYARLARVKADRDPRNLFRLNQNIQPATGS</sequence>
<dbReference type="RefSeq" id="WP_425584953.1">
    <property type="nucleotide sequence ID" value="NZ_BAAASJ010000042.1"/>
</dbReference>
<evidence type="ECO:0000259" key="1">
    <source>
        <dbReference type="Pfam" id="PF08031"/>
    </source>
</evidence>
<dbReference type="Pfam" id="PF08031">
    <property type="entry name" value="BBE"/>
    <property type="match status" value="1"/>
</dbReference>
<keyword evidence="3" id="KW-1185">Reference proteome</keyword>